<dbReference type="EMBL" id="JAQYXP010000005">
    <property type="protein sequence ID" value="MEN3238280.1"/>
    <property type="molecule type" value="Genomic_DNA"/>
</dbReference>
<comment type="caution">
    <text evidence="2">The sequence shown here is derived from an EMBL/GenBank/DDBJ whole genome shotgun (WGS) entry which is preliminary data.</text>
</comment>
<evidence type="ECO:0000313" key="3">
    <source>
        <dbReference type="Proteomes" id="UP001407347"/>
    </source>
</evidence>
<proteinExistence type="predicted"/>
<gene>
    <name evidence="2" type="ORF">PUR29_33065</name>
</gene>
<accession>A0ABV0A542</accession>
<reference evidence="2 3" key="1">
    <citation type="journal article" date="2023" name="PLoS ONE">
        <title>Complete genome assembly of Hawai'i environmental nontuberculous mycobacteria reveals unexpected co-isolation with methylobacteria.</title>
        <authorList>
            <person name="Hendrix J."/>
            <person name="Epperson L.E."/>
            <person name="Tong E.I."/>
            <person name="Chan Y.L."/>
            <person name="Hasan N.A."/>
            <person name="Dawrs S.N."/>
            <person name="Norton G.J."/>
            <person name="Virdi R."/>
            <person name="Crooks J.L."/>
            <person name="Chan E.D."/>
            <person name="Honda J.R."/>
            <person name="Strong M."/>
        </authorList>
    </citation>
    <scope>NUCLEOTIDE SEQUENCE [LARGE SCALE GENOMIC DNA]</scope>
    <source>
        <strain evidence="2 3">NJH_HI04-1</strain>
    </source>
</reference>
<feature type="region of interest" description="Disordered" evidence="1">
    <location>
        <begin position="75"/>
        <end position="94"/>
    </location>
</feature>
<name>A0ABV0A542_9HYPH</name>
<feature type="compositionally biased region" description="Basic and acidic residues" evidence="1">
    <location>
        <begin position="118"/>
        <end position="133"/>
    </location>
</feature>
<protein>
    <submittedName>
        <fullName evidence="2">Uncharacterized protein</fullName>
    </submittedName>
</protein>
<feature type="region of interest" description="Disordered" evidence="1">
    <location>
        <begin position="116"/>
        <end position="158"/>
    </location>
</feature>
<feature type="compositionally biased region" description="Polar residues" evidence="1">
    <location>
        <begin position="143"/>
        <end position="158"/>
    </location>
</feature>
<organism evidence="2 3">
    <name type="scientific">Methylobacterium ajmalii</name>
    <dbReference type="NCBI Taxonomy" id="2738439"/>
    <lineage>
        <taxon>Bacteria</taxon>
        <taxon>Pseudomonadati</taxon>
        <taxon>Pseudomonadota</taxon>
        <taxon>Alphaproteobacteria</taxon>
        <taxon>Hyphomicrobiales</taxon>
        <taxon>Methylobacteriaceae</taxon>
        <taxon>Methylobacterium</taxon>
    </lineage>
</organism>
<evidence type="ECO:0000256" key="1">
    <source>
        <dbReference type="SAM" id="MobiDB-lite"/>
    </source>
</evidence>
<keyword evidence="3" id="KW-1185">Reference proteome</keyword>
<evidence type="ECO:0000313" key="2">
    <source>
        <dbReference type="EMBL" id="MEN3238280.1"/>
    </source>
</evidence>
<dbReference type="RefSeq" id="WP_346013581.1">
    <property type="nucleotide sequence ID" value="NZ_JAQYXP010000005.1"/>
</dbReference>
<dbReference type="Proteomes" id="UP001407347">
    <property type="component" value="Unassembled WGS sequence"/>
</dbReference>
<sequence length="158" mass="17270">MRATHNHLDLSHYEAMARQNHRGLVPMTFLEATLPHGVGDVAGFKPAAAKKLHDEGTAVPHSSVYDAGSLATKAPAPVVDETDEERRKSAVDYPADWPEQHHLKRIAWAKALTGQEKMSVEEADKAIRDEVERRRLKADTGGAVTSQSTGSLQRQAVS</sequence>